<comment type="similarity">
    <text evidence="1">Belongs to the arginase family. Agmatinase subfamily.</text>
</comment>
<dbReference type="PANTHER" id="PTHR11358:SF26">
    <property type="entry name" value="GUANIDINO ACID HYDROLASE, MITOCHONDRIAL"/>
    <property type="match status" value="1"/>
</dbReference>
<proteinExistence type="inferred from homology"/>
<feature type="binding site" evidence="4">
    <location>
        <position position="186"/>
    </location>
    <ligand>
        <name>Mn(2+)</name>
        <dbReference type="ChEBI" id="CHEBI:29035"/>
        <label>1</label>
    </ligand>
</feature>
<evidence type="ECO:0000256" key="1">
    <source>
        <dbReference type="ARBA" id="ARBA00009227"/>
    </source>
</evidence>
<dbReference type="OrthoDB" id="9788689at2"/>
<dbReference type="Proteomes" id="UP000251692">
    <property type="component" value="Unassembled WGS sequence"/>
</dbReference>
<feature type="binding site" evidence="4">
    <location>
        <position position="182"/>
    </location>
    <ligand>
        <name>Mn(2+)</name>
        <dbReference type="ChEBI" id="CHEBI:29035"/>
        <label>1</label>
    </ligand>
</feature>
<dbReference type="EMBL" id="QMDV01000002">
    <property type="protein sequence ID" value="RAU83110.1"/>
    <property type="molecule type" value="Genomic_DNA"/>
</dbReference>
<dbReference type="InterPro" id="IPR023696">
    <property type="entry name" value="Ureohydrolase_dom_sf"/>
</dbReference>
<dbReference type="PROSITE" id="PS01053">
    <property type="entry name" value="ARGINASE_1"/>
    <property type="match status" value="1"/>
</dbReference>
<dbReference type="GO" id="GO:0033389">
    <property type="term" value="P:putrescine biosynthetic process from arginine, via agmatine"/>
    <property type="evidence" value="ECO:0007669"/>
    <property type="project" value="TreeGrafter"/>
</dbReference>
<feature type="binding site" evidence="4">
    <location>
        <position position="275"/>
    </location>
    <ligand>
        <name>Mn(2+)</name>
        <dbReference type="ChEBI" id="CHEBI:29035"/>
        <label>1</label>
    </ligand>
</feature>
<dbReference type="PROSITE" id="PS51409">
    <property type="entry name" value="ARGINASE_2"/>
    <property type="match status" value="1"/>
</dbReference>
<accession>A0A364RFJ8</accession>
<protein>
    <submittedName>
        <fullName evidence="6">Agmatinase</fullName>
    </submittedName>
</protein>
<dbReference type="PANTHER" id="PTHR11358">
    <property type="entry name" value="ARGINASE/AGMATINASE"/>
    <property type="match status" value="1"/>
</dbReference>
<evidence type="ECO:0000256" key="5">
    <source>
        <dbReference type="RuleBase" id="RU003684"/>
    </source>
</evidence>
<name>A0A364RFJ8_9BACT</name>
<keyword evidence="3 5" id="KW-0378">Hydrolase</keyword>
<dbReference type="CDD" id="cd11593">
    <property type="entry name" value="Agmatinase-like_2"/>
    <property type="match status" value="1"/>
</dbReference>
<dbReference type="AlphaFoldDB" id="A0A364RFJ8"/>
<evidence type="ECO:0000313" key="6">
    <source>
        <dbReference type="EMBL" id="RAU83110.1"/>
    </source>
</evidence>
<feature type="binding site" evidence="4">
    <location>
        <position position="184"/>
    </location>
    <ligand>
        <name>Mn(2+)</name>
        <dbReference type="ChEBI" id="CHEBI:29035"/>
        <label>1</label>
    </ligand>
</feature>
<gene>
    <name evidence="6" type="ORF">DP923_07725</name>
</gene>
<dbReference type="SUPFAM" id="SSF52768">
    <property type="entry name" value="Arginase/deacetylase"/>
    <property type="match status" value="1"/>
</dbReference>
<dbReference type="GO" id="GO:0046872">
    <property type="term" value="F:metal ion binding"/>
    <property type="evidence" value="ECO:0007669"/>
    <property type="project" value="UniProtKB-KW"/>
</dbReference>
<comment type="cofactor">
    <cofactor evidence="4">
        <name>Mn(2+)</name>
        <dbReference type="ChEBI" id="CHEBI:29035"/>
    </cofactor>
    <text evidence="4">Binds 2 manganese ions per subunit.</text>
</comment>
<feature type="binding site" evidence="4">
    <location>
        <position position="277"/>
    </location>
    <ligand>
        <name>Mn(2+)</name>
        <dbReference type="ChEBI" id="CHEBI:29035"/>
        <label>1</label>
    </ligand>
</feature>
<keyword evidence="7" id="KW-1185">Reference proteome</keyword>
<dbReference type="Gene3D" id="3.40.800.10">
    <property type="entry name" value="Ureohydrolase domain"/>
    <property type="match status" value="1"/>
</dbReference>
<keyword evidence="4" id="KW-0464">Manganese</keyword>
<dbReference type="InterPro" id="IPR006035">
    <property type="entry name" value="Ureohydrolase"/>
</dbReference>
<dbReference type="PIRSF" id="PIRSF036979">
    <property type="entry name" value="Arginase"/>
    <property type="match status" value="1"/>
</dbReference>
<dbReference type="GO" id="GO:0008783">
    <property type="term" value="F:agmatinase activity"/>
    <property type="evidence" value="ECO:0007669"/>
    <property type="project" value="TreeGrafter"/>
</dbReference>
<dbReference type="Pfam" id="PF00491">
    <property type="entry name" value="Arginase"/>
    <property type="match status" value="1"/>
</dbReference>
<evidence type="ECO:0000256" key="3">
    <source>
        <dbReference type="ARBA" id="ARBA00022801"/>
    </source>
</evidence>
<dbReference type="RefSeq" id="WP_112305260.1">
    <property type="nucleotide sequence ID" value="NZ_QMDV01000002.1"/>
</dbReference>
<keyword evidence="2 4" id="KW-0479">Metal-binding</keyword>
<evidence type="ECO:0000313" key="7">
    <source>
        <dbReference type="Proteomes" id="UP000251692"/>
    </source>
</evidence>
<organism evidence="6 7">
    <name type="scientific">Pontibacter arcticus</name>
    <dbReference type="NCBI Taxonomy" id="2080288"/>
    <lineage>
        <taxon>Bacteria</taxon>
        <taxon>Pseudomonadati</taxon>
        <taxon>Bacteroidota</taxon>
        <taxon>Cytophagia</taxon>
        <taxon>Cytophagales</taxon>
        <taxon>Hymenobacteraceae</taxon>
        <taxon>Pontibacter</taxon>
    </lineage>
</organism>
<comment type="caution">
    <text evidence="6">The sequence shown here is derived from an EMBL/GenBank/DDBJ whole genome shotgun (WGS) entry which is preliminary data.</text>
</comment>
<sequence>MNSKEQKIASFDPNGVGDINGGLFGLPFNIEESEVVLIPVPWEVTVSYSAGTAQGPQAVKEASPQLDLFEPAIKDAWKLGIAMEEISEEWAATSDELRQKAEAYINWLEEGSPEAGHAEFADLPTEVTAKGQELLQWLKQKALTYLDQGKMVGVLGGDHSTPLGLMHALAEKHEEFGILQVDAHADLRDAYEGFEFSHASIMFNALKLPQVKKLVQVGIRDICQAEAELADQSNGRIAIFYDAVLKENMYEGDSWKKECKKIIAQLPQKVYISFDIDGLDPKLCPGTGTPVPGGLEFEQAVYLIKQLVKSGHEIIGFDLCEVAPGDTEWNGNVGARLLYKLCNWMAVSQKKLEV</sequence>
<evidence type="ECO:0000256" key="2">
    <source>
        <dbReference type="ARBA" id="ARBA00022723"/>
    </source>
</evidence>
<reference evidence="6 7" key="1">
    <citation type="submission" date="2018-06" db="EMBL/GenBank/DDBJ databases">
        <authorList>
            <person name="Liu Z.-W."/>
        </authorList>
    </citation>
    <scope>NUCLEOTIDE SEQUENCE [LARGE SCALE GENOMIC DNA]</scope>
    <source>
        <strain evidence="6 7">2b14</strain>
    </source>
</reference>
<evidence type="ECO:0000256" key="4">
    <source>
        <dbReference type="PIRSR" id="PIRSR036979-1"/>
    </source>
</evidence>
<dbReference type="InterPro" id="IPR020855">
    <property type="entry name" value="Ureohydrolase_Mn_BS"/>
</dbReference>
<reference evidence="6 7" key="2">
    <citation type="submission" date="2018-07" db="EMBL/GenBank/DDBJ databases">
        <title>Pontibacter sp. 2b14 genomic sequence and assembly.</title>
        <authorList>
            <person name="Du Z.-J."/>
        </authorList>
    </citation>
    <scope>NUCLEOTIDE SEQUENCE [LARGE SCALE GENOMIC DNA]</scope>
    <source>
        <strain evidence="6 7">2b14</strain>
    </source>
</reference>
<feature type="binding site" evidence="4">
    <location>
        <position position="159"/>
    </location>
    <ligand>
        <name>Mn(2+)</name>
        <dbReference type="ChEBI" id="CHEBI:29035"/>
        <label>1</label>
    </ligand>
</feature>
<dbReference type="PRINTS" id="PR00116">
    <property type="entry name" value="ARGINASE"/>
</dbReference>